<reference evidence="9 10" key="1">
    <citation type="submission" date="2018-09" db="EMBL/GenBank/DDBJ databases">
        <title>The draft genome of Acinetobacter spp. strains.</title>
        <authorList>
            <person name="Qin J."/>
            <person name="Feng Y."/>
            <person name="Zong Z."/>
        </authorList>
    </citation>
    <scope>NUCLEOTIDE SEQUENCE [LARGE SCALE GENOMIC DNA]</scope>
    <source>
        <strain evidence="9 10">WCHAc060012</strain>
    </source>
</reference>
<evidence type="ECO:0000256" key="4">
    <source>
        <dbReference type="ARBA" id="ARBA00022747"/>
    </source>
</evidence>
<feature type="active site" evidence="6">
    <location>
        <position position="449"/>
    </location>
</feature>
<keyword evidence="2 6" id="KW-0808">Transferase</keyword>
<dbReference type="NCBIfam" id="TIGR00675">
    <property type="entry name" value="dcm"/>
    <property type="match status" value="2"/>
</dbReference>
<dbReference type="SUPFAM" id="SSF53335">
    <property type="entry name" value="S-adenosyl-L-methionine-dependent methyltransferases"/>
    <property type="match status" value="2"/>
</dbReference>
<dbReference type="InterPro" id="IPR029063">
    <property type="entry name" value="SAM-dependent_MTases_sf"/>
</dbReference>
<accession>A0A3A8EJW1</accession>
<dbReference type="CDD" id="cd00315">
    <property type="entry name" value="Cyt_C5_DNA_methylase"/>
    <property type="match status" value="1"/>
</dbReference>
<evidence type="ECO:0000256" key="7">
    <source>
        <dbReference type="RuleBase" id="RU000416"/>
    </source>
</evidence>
<sequence length="737" mass="83655">MFDTLMALNFISLFTGAGGLDIGFKEAGHNCLLASDIMKEAELTYSYNYPSVPFFREDIRQIPLDKFKKVIGDKEVDVIIGGPPCQGFSNMGNKNSSDPRNYLFENYVSLVNTFKPKCFLFENVKGLLTMFEGRFFENIVNSFLSIGYSISYTLIDSSLYGVPQKRERVFLMGTRLQHKKFNFPKPDVKPYGFLKSFKNVGDAINDLANFENEEFPNHIILNHSDIVKRRYELIPEGGKLPKPEDLPEDIRRKNFGNTYTRLDRKTISSTIVPGNNALPVHPYLARSLTPREAARIQTFPDNFIFKGDRRSQCILVGNAVPPLLAAKLADSIEKFISDVDYESIDTNHIFIGEKFKLTKTKNSKNSGRVSLRFADLFSGVGGFTEGLKSAGLDCILGADFDRYAVEAYRKNHTDHECLEADLSDEEIQHNIAMRLKEQKVDLVVGGPPCQGFSIFGKRRFVNTKNHQISEDKRNNLVFAFANIVIKSEAKWFIMENVPGILSAQNGEYVKAIQEFFAENGYRTECKVINAADYGVPQLRKRFLLIGTKTDLVIPFPKPKYFSTPDSWQLPYRTVGEVITDLMDPSSYDLLSHHVPAKHAPTIVERYSYIEEGKKLDIERLPEHLKTGTKTGKPIANFSHVYKRLDRKKPSSTIVPGHNAFPVHPVLNRTLTVREAARIQTFPDHYQFVGPIINQCLQVGNAFPCLVAQIFGERLRTVINNEWKEENTTHLAKYSMLE</sequence>
<evidence type="ECO:0000313" key="10">
    <source>
        <dbReference type="Proteomes" id="UP000282388"/>
    </source>
</evidence>
<dbReference type="InterPro" id="IPR050390">
    <property type="entry name" value="C5-Methyltransferase"/>
</dbReference>
<dbReference type="Proteomes" id="UP000282388">
    <property type="component" value="Unassembled WGS sequence"/>
</dbReference>
<evidence type="ECO:0000256" key="1">
    <source>
        <dbReference type="ARBA" id="ARBA00022603"/>
    </source>
</evidence>
<dbReference type="Pfam" id="PF00145">
    <property type="entry name" value="DNA_methylase"/>
    <property type="match status" value="2"/>
</dbReference>
<evidence type="ECO:0000256" key="3">
    <source>
        <dbReference type="ARBA" id="ARBA00022691"/>
    </source>
</evidence>
<dbReference type="GO" id="GO:0032259">
    <property type="term" value="P:methylation"/>
    <property type="evidence" value="ECO:0007669"/>
    <property type="project" value="UniProtKB-KW"/>
</dbReference>
<evidence type="ECO:0000313" key="9">
    <source>
        <dbReference type="EMBL" id="RKG29181.1"/>
    </source>
</evidence>
<dbReference type="GO" id="GO:0003886">
    <property type="term" value="F:DNA (cytosine-5-)-methyltransferase activity"/>
    <property type="evidence" value="ECO:0007669"/>
    <property type="project" value="UniProtKB-EC"/>
</dbReference>
<dbReference type="InterPro" id="IPR001525">
    <property type="entry name" value="C5_MeTfrase"/>
</dbReference>
<keyword evidence="10" id="KW-1185">Reference proteome</keyword>
<proteinExistence type="inferred from homology"/>
<comment type="caution">
    <text evidence="9">The sequence shown here is derived from an EMBL/GenBank/DDBJ whole genome shotgun (WGS) entry which is preliminary data.</text>
</comment>
<evidence type="ECO:0000256" key="2">
    <source>
        <dbReference type="ARBA" id="ARBA00022679"/>
    </source>
</evidence>
<keyword evidence="4" id="KW-0680">Restriction system</keyword>
<dbReference type="EC" id="2.1.1.37" evidence="8"/>
<dbReference type="PROSITE" id="PS00094">
    <property type="entry name" value="C5_MTASE_1"/>
    <property type="match status" value="2"/>
</dbReference>
<dbReference type="GO" id="GO:0009307">
    <property type="term" value="P:DNA restriction-modification system"/>
    <property type="evidence" value="ECO:0007669"/>
    <property type="project" value="UniProtKB-KW"/>
</dbReference>
<comment type="similarity">
    <text evidence="6 7">Belongs to the class I-like SAM-binding methyltransferase superfamily. C5-methyltransferase family.</text>
</comment>
<keyword evidence="3 6" id="KW-0949">S-adenosyl-L-methionine</keyword>
<dbReference type="PRINTS" id="PR00105">
    <property type="entry name" value="C5METTRFRASE"/>
</dbReference>
<dbReference type="PANTHER" id="PTHR10629:SF52">
    <property type="entry name" value="DNA (CYTOSINE-5)-METHYLTRANSFERASE 1"/>
    <property type="match status" value="1"/>
</dbReference>
<dbReference type="EMBL" id="RAXV01000054">
    <property type="protein sequence ID" value="RKG29181.1"/>
    <property type="molecule type" value="Genomic_DNA"/>
</dbReference>
<evidence type="ECO:0000256" key="8">
    <source>
        <dbReference type="RuleBase" id="RU000417"/>
    </source>
</evidence>
<keyword evidence="1 6" id="KW-0489">Methyltransferase</keyword>
<gene>
    <name evidence="9" type="ORF">D7V32_16150</name>
</gene>
<dbReference type="AlphaFoldDB" id="A0A3A8EJW1"/>
<evidence type="ECO:0000256" key="6">
    <source>
        <dbReference type="PROSITE-ProRule" id="PRU01016"/>
    </source>
</evidence>
<dbReference type="Gene3D" id="3.90.120.10">
    <property type="entry name" value="DNA Methylase, subunit A, domain 2"/>
    <property type="match status" value="2"/>
</dbReference>
<comment type="catalytic activity">
    <reaction evidence="5 8">
        <text>a 2'-deoxycytidine in DNA + S-adenosyl-L-methionine = a 5-methyl-2'-deoxycytidine in DNA + S-adenosyl-L-homocysteine + H(+)</text>
        <dbReference type="Rhea" id="RHEA:13681"/>
        <dbReference type="Rhea" id="RHEA-COMP:11369"/>
        <dbReference type="Rhea" id="RHEA-COMP:11370"/>
        <dbReference type="ChEBI" id="CHEBI:15378"/>
        <dbReference type="ChEBI" id="CHEBI:57856"/>
        <dbReference type="ChEBI" id="CHEBI:59789"/>
        <dbReference type="ChEBI" id="CHEBI:85452"/>
        <dbReference type="ChEBI" id="CHEBI:85454"/>
        <dbReference type="EC" id="2.1.1.37"/>
    </reaction>
</comment>
<dbReference type="PROSITE" id="PS51679">
    <property type="entry name" value="SAM_MT_C5"/>
    <property type="match status" value="2"/>
</dbReference>
<name>A0A3A8EJW1_9GAMM</name>
<dbReference type="PANTHER" id="PTHR10629">
    <property type="entry name" value="CYTOSINE-SPECIFIC METHYLTRANSFERASE"/>
    <property type="match status" value="1"/>
</dbReference>
<feature type="active site" evidence="6">
    <location>
        <position position="85"/>
    </location>
</feature>
<organism evidence="9 10">
    <name type="scientific">Acinetobacter tianfuensis</name>
    <dbReference type="NCBI Taxonomy" id="2419603"/>
    <lineage>
        <taxon>Bacteria</taxon>
        <taxon>Pseudomonadati</taxon>
        <taxon>Pseudomonadota</taxon>
        <taxon>Gammaproteobacteria</taxon>
        <taxon>Moraxellales</taxon>
        <taxon>Moraxellaceae</taxon>
        <taxon>Acinetobacter</taxon>
    </lineage>
</organism>
<dbReference type="InterPro" id="IPR018117">
    <property type="entry name" value="C5_DNA_meth_AS"/>
</dbReference>
<dbReference type="OrthoDB" id="9813719at2"/>
<protein>
    <recommendedName>
        <fullName evidence="8">Cytosine-specific methyltransferase</fullName>
        <ecNumber evidence="8">2.1.1.37</ecNumber>
    </recommendedName>
</protein>
<dbReference type="Gene3D" id="3.40.50.150">
    <property type="entry name" value="Vaccinia Virus protein VP39"/>
    <property type="match status" value="2"/>
</dbReference>
<evidence type="ECO:0000256" key="5">
    <source>
        <dbReference type="ARBA" id="ARBA00047422"/>
    </source>
</evidence>
<dbReference type="RefSeq" id="WP_012268408.1">
    <property type="nucleotide sequence ID" value="NZ_RAXV01000054.1"/>
</dbReference>